<name>A0AA35WRW9_GEOBA</name>
<evidence type="ECO:0000313" key="1">
    <source>
        <dbReference type="EMBL" id="CAI8024192.1"/>
    </source>
</evidence>
<evidence type="ECO:0000313" key="2">
    <source>
        <dbReference type="Proteomes" id="UP001174909"/>
    </source>
</evidence>
<sequence length="121" mass="12766">MRVAVIYLEKKFIVVIPENSSVADLKTEIERVHCALFQSSGPPQPVTEIQTLSGCVLYGGYTISSVLSDNDTVIASGAGGVTPSTGDGHTNSPRLCAYTSPSQLSFCGYIPLGYYSPVMGS</sequence>
<dbReference type="Proteomes" id="UP001174909">
    <property type="component" value="Unassembled WGS sequence"/>
</dbReference>
<protein>
    <submittedName>
        <fullName evidence="1">Uncharacterized protein</fullName>
    </submittedName>
</protein>
<reference evidence="1" key="1">
    <citation type="submission" date="2023-03" db="EMBL/GenBank/DDBJ databases">
        <authorList>
            <person name="Steffen K."/>
            <person name="Cardenas P."/>
        </authorList>
    </citation>
    <scope>NUCLEOTIDE SEQUENCE</scope>
</reference>
<organism evidence="1 2">
    <name type="scientific">Geodia barretti</name>
    <name type="common">Barrett's horny sponge</name>
    <dbReference type="NCBI Taxonomy" id="519541"/>
    <lineage>
        <taxon>Eukaryota</taxon>
        <taxon>Metazoa</taxon>
        <taxon>Porifera</taxon>
        <taxon>Demospongiae</taxon>
        <taxon>Heteroscleromorpha</taxon>
        <taxon>Tetractinellida</taxon>
        <taxon>Astrophorina</taxon>
        <taxon>Geodiidae</taxon>
        <taxon>Geodia</taxon>
    </lineage>
</organism>
<dbReference type="AlphaFoldDB" id="A0AA35WRW9"/>
<accession>A0AA35WRW9</accession>
<proteinExistence type="predicted"/>
<dbReference type="EMBL" id="CASHTH010002058">
    <property type="protein sequence ID" value="CAI8024192.1"/>
    <property type="molecule type" value="Genomic_DNA"/>
</dbReference>
<keyword evidence="2" id="KW-1185">Reference proteome</keyword>
<gene>
    <name evidence="1" type="ORF">GBAR_LOCUS14068</name>
</gene>
<comment type="caution">
    <text evidence="1">The sequence shown here is derived from an EMBL/GenBank/DDBJ whole genome shotgun (WGS) entry which is preliminary data.</text>
</comment>